<keyword evidence="10" id="KW-0472">Membrane</keyword>
<evidence type="ECO:0000256" key="7">
    <source>
        <dbReference type="ARBA" id="ARBA00023002"/>
    </source>
</evidence>
<dbReference type="VEuPathDB" id="VectorBase:PPAPM1_001913"/>
<dbReference type="InterPro" id="IPR015876">
    <property type="entry name" value="Acyl-CoA_DS"/>
</dbReference>
<dbReference type="GO" id="GO:0004768">
    <property type="term" value="F:stearoyl-CoA 9-desaturase activity"/>
    <property type="evidence" value="ECO:0007669"/>
    <property type="project" value="TreeGrafter"/>
</dbReference>
<evidence type="ECO:0000256" key="4">
    <source>
        <dbReference type="ARBA" id="ARBA00022692"/>
    </source>
</evidence>
<keyword evidence="15" id="KW-1185">Reference proteome</keyword>
<evidence type="ECO:0000256" key="9">
    <source>
        <dbReference type="ARBA" id="ARBA00023098"/>
    </source>
</evidence>
<accession>A0A1B0CZP4</accession>
<evidence type="ECO:0000259" key="13">
    <source>
        <dbReference type="Pfam" id="PF00487"/>
    </source>
</evidence>
<keyword evidence="11 12" id="KW-0275">Fatty acid biosynthesis</keyword>
<name>A0A1B0CZP4_PHLPP</name>
<dbReference type="EMBL" id="AJVK01020908">
    <property type="status" value="NOT_ANNOTATED_CDS"/>
    <property type="molecule type" value="Genomic_DNA"/>
</dbReference>
<sequence>MTARPHTKESEIKSAEMQPDLADTLSGQDEISNRSGDAFSVQEFGTDFKFKHKIVWENALAFLVFHIVGLIGLVEVLTLRVSFLTTIYTYLVLWIGGIGLTVGGHRYFTHRTFKANKIMRRVLMFLFVLNGQNSLWEWVRDHRQHHKYSDTDADPHNASRGFFFSHVGWLMSKKHPKVIEIGKGIDMSDIEADSWIMFQKKYFLLIYSLISIVVPTIIPILLWNEDPIRSFIVCYVTRTTIGLNFTWFVNSLAHLYGTRPYDKTILPVQSRFVSFCVLGEGWHNYHHAFPWDYKISEYGHPHNFAATIIEYCAKKGWAYDLKSATEESIKNRVERTGDNSHDKYGDPDNYDGWYTWKDLWKSPYNPSYSSKLQPKPVRITRPYILHDTEKSE</sequence>
<comment type="subcellular location">
    <subcellularLocation>
        <location evidence="1">Membrane</location>
        <topology evidence="1">Multi-pass membrane protein</topology>
    </subcellularLocation>
</comment>
<reference evidence="14" key="1">
    <citation type="submission" date="2022-08" db="UniProtKB">
        <authorList>
            <consortium name="EnsemblMetazoa"/>
        </authorList>
    </citation>
    <scope>IDENTIFICATION</scope>
    <source>
        <strain evidence="14">Israel</strain>
    </source>
</reference>
<dbReference type="PRINTS" id="PR00075">
    <property type="entry name" value="FACDDSATRASE"/>
</dbReference>
<evidence type="ECO:0000256" key="6">
    <source>
        <dbReference type="ARBA" id="ARBA00022989"/>
    </source>
</evidence>
<evidence type="ECO:0000256" key="2">
    <source>
        <dbReference type="ARBA" id="ARBA00009295"/>
    </source>
</evidence>
<dbReference type="InterPro" id="IPR005804">
    <property type="entry name" value="FA_desaturase_dom"/>
</dbReference>
<protein>
    <recommendedName>
        <fullName evidence="13">Fatty acid desaturase domain-containing protein</fullName>
    </recommendedName>
</protein>
<comment type="domain">
    <text evidence="12">The histidine box domains are involved in binding the catalytic metal ions.</text>
</comment>
<keyword evidence="7 12" id="KW-0560">Oxidoreductase</keyword>
<dbReference type="PANTHER" id="PTHR11351:SF92">
    <property type="entry name" value="ACYL-COA DESATURASE 2-LIKE PROTEIN"/>
    <property type="match status" value="1"/>
</dbReference>
<evidence type="ECO:0000256" key="1">
    <source>
        <dbReference type="ARBA" id="ARBA00004141"/>
    </source>
</evidence>
<evidence type="ECO:0000256" key="3">
    <source>
        <dbReference type="ARBA" id="ARBA00022516"/>
    </source>
</evidence>
<comment type="cofactor">
    <cofactor evidence="12">
        <name>Fe(2+)</name>
        <dbReference type="ChEBI" id="CHEBI:29033"/>
    </cofactor>
</comment>
<dbReference type="CDD" id="cd03505">
    <property type="entry name" value="Delta9-FADS-like"/>
    <property type="match status" value="1"/>
</dbReference>
<keyword evidence="9" id="KW-0443">Lipid metabolism</keyword>
<feature type="domain" description="Fatty acid desaturase" evidence="13">
    <location>
        <begin position="93"/>
        <end position="320"/>
    </location>
</feature>
<dbReference type="AlphaFoldDB" id="A0A1B0CZP4"/>
<keyword evidence="4 12" id="KW-0812">Transmembrane</keyword>
<organism evidence="14 15">
    <name type="scientific">Phlebotomus papatasi</name>
    <name type="common">Sandfly</name>
    <dbReference type="NCBI Taxonomy" id="29031"/>
    <lineage>
        <taxon>Eukaryota</taxon>
        <taxon>Metazoa</taxon>
        <taxon>Ecdysozoa</taxon>
        <taxon>Arthropoda</taxon>
        <taxon>Hexapoda</taxon>
        <taxon>Insecta</taxon>
        <taxon>Pterygota</taxon>
        <taxon>Neoptera</taxon>
        <taxon>Endopterygota</taxon>
        <taxon>Diptera</taxon>
        <taxon>Nematocera</taxon>
        <taxon>Psychodoidea</taxon>
        <taxon>Psychodidae</taxon>
        <taxon>Phlebotomus</taxon>
        <taxon>Phlebotomus</taxon>
    </lineage>
</organism>
<dbReference type="EnsemblMetazoa" id="PPAI000566-RA">
    <property type="protein sequence ID" value="PPAI000566-PA"/>
    <property type="gene ID" value="PPAI000566"/>
</dbReference>
<evidence type="ECO:0000256" key="8">
    <source>
        <dbReference type="ARBA" id="ARBA00023004"/>
    </source>
</evidence>
<keyword evidence="3 12" id="KW-0444">Lipid biosynthesis</keyword>
<dbReference type="GO" id="GO:0005506">
    <property type="term" value="F:iron ion binding"/>
    <property type="evidence" value="ECO:0007669"/>
    <property type="project" value="TreeGrafter"/>
</dbReference>
<proteinExistence type="inferred from homology"/>
<keyword evidence="8" id="KW-0408">Iron</keyword>
<dbReference type="GO" id="GO:0006636">
    <property type="term" value="P:unsaturated fatty acid biosynthetic process"/>
    <property type="evidence" value="ECO:0007669"/>
    <property type="project" value="TreeGrafter"/>
</dbReference>
<dbReference type="Proteomes" id="UP000092462">
    <property type="component" value="Unassembled WGS sequence"/>
</dbReference>
<evidence type="ECO:0000256" key="10">
    <source>
        <dbReference type="ARBA" id="ARBA00023136"/>
    </source>
</evidence>
<dbReference type="VEuPathDB" id="VectorBase:PPAI000566"/>
<evidence type="ECO:0000256" key="11">
    <source>
        <dbReference type="ARBA" id="ARBA00023160"/>
    </source>
</evidence>
<keyword evidence="6" id="KW-1133">Transmembrane helix</keyword>
<evidence type="ECO:0000313" key="14">
    <source>
        <dbReference type="EnsemblMetazoa" id="PPAI000566-PA"/>
    </source>
</evidence>
<comment type="similarity">
    <text evidence="2 12">Belongs to the fatty acid desaturase type 1 family.</text>
</comment>
<dbReference type="Pfam" id="PF00487">
    <property type="entry name" value="FA_desaturase"/>
    <property type="match status" value="1"/>
</dbReference>
<keyword evidence="5" id="KW-0276">Fatty acid metabolism</keyword>
<evidence type="ECO:0000256" key="12">
    <source>
        <dbReference type="RuleBase" id="RU000581"/>
    </source>
</evidence>
<evidence type="ECO:0000256" key="5">
    <source>
        <dbReference type="ARBA" id="ARBA00022832"/>
    </source>
</evidence>
<evidence type="ECO:0000313" key="15">
    <source>
        <dbReference type="Proteomes" id="UP000092462"/>
    </source>
</evidence>
<dbReference type="PANTHER" id="PTHR11351">
    <property type="entry name" value="ACYL-COA DESATURASE"/>
    <property type="match status" value="1"/>
</dbReference>
<dbReference type="GO" id="GO:0005789">
    <property type="term" value="C:endoplasmic reticulum membrane"/>
    <property type="evidence" value="ECO:0007669"/>
    <property type="project" value="TreeGrafter"/>
</dbReference>